<feature type="chain" id="PRO_5017438012" evidence="1">
    <location>
        <begin position="22"/>
        <end position="137"/>
    </location>
</feature>
<feature type="signal peptide" evidence="1">
    <location>
        <begin position="1"/>
        <end position="21"/>
    </location>
</feature>
<name>A0A397UCS8_9GLOM</name>
<keyword evidence="3" id="KW-1185">Reference proteome</keyword>
<gene>
    <name evidence="2" type="ORF">C2G38_2252317</name>
</gene>
<comment type="caution">
    <text evidence="2">The sequence shown here is derived from an EMBL/GenBank/DDBJ whole genome shotgun (WGS) entry which is preliminary data.</text>
</comment>
<organism evidence="2 3">
    <name type="scientific">Gigaspora rosea</name>
    <dbReference type="NCBI Taxonomy" id="44941"/>
    <lineage>
        <taxon>Eukaryota</taxon>
        <taxon>Fungi</taxon>
        <taxon>Fungi incertae sedis</taxon>
        <taxon>Mucoromycota</taxon>
        <taxon>Glomeromycotina</taxon>
        <taxon>Glomeromycetes</taxon>
        <taxon>Diversisporales</taxon>
        <taxon>Gigasporaceae</taxon>
        <taxon>Gigaspora</taxon>
    </lineage>
</organism>
<evidence type="ECO:0000313" key="3">
    <source>
        <dbReference type="Proteomes" id="UP000266673"/>
    </source>
</evidence>
<evidence type="ECO:0000256" key="1">
    <source>
        <dbReference type="SAM" id="SignalP"/>
    </source>
</evidence>
<accession>A0A397UCS8</accession>
<dbReference type="EMBL" id="QKWP01001576">
    <property type="protein sequence ID" value="RIB07960.1"/>
    <property type="molecule type" value="Genomic_DNA"/>
</dbReference>
<protein>
    <submittedName>
        <fullName evidence="2">Uncharacterized protein</fullName>
    </submittedName>
</protein>
<dbReference type="OrthoDB" id="2307319at2759"/>
<sequence>MSFMNLIFFAAITLYSMNLSSEEMSEYSDCPSTREAIESIFSEAPNEQILNFATEGLRHGRRDENSRAIFHFTSTTELYTVRNNVENHFPNAFMHPPSVQASIPNPRLYPIGSAWILVNVAKHKSDFGEDGKFFISS</sequence>
<keyword evidence="1" id="KW-0732">Signal</keyword>
<dbReference type="AlphaFoldDB" id="A0A397UCS8"/>
<dbReference type="Proteomes" id="UP000266673">
    <property type="component" value="Unassembled WGS sequence"/>
</dbReference>
<reference evidence="2 3" key="1">
    <citation type="submission" date="2018-06" db="EMBL/GenBank/DDBJ databases">
        <title>Comparative genomics reveals the genomic features of Rhizophagus irregularis, R. cerebriforme, R. diaphanum and Gigaspora rosea, and their symbiotic lifestyle signature.</title>
        <authorList>
            <person name="Morin E."/>
            <person name="San Clemente H."/>
            <person name="Chen E.C.H."/>
            <person name="De La Providencia I."/>
            <person name="Hainaut M."/>
            <person name="Kuo A."/>
            <person name="Kohler A."/>
            <person name="Murat C."/>
            <person name="Tang N."/>
            <person name="Roy S."/>
            <person name="Loubradou J."/>
            <person name="Henrissat B."/>
            <person name="Grigoriev I.V."/>
            <person name="Corradi N."/>
            <person name="Roux C."/>
            <person name="Martin F.M."/>
        </authorList>
    </citation>
    <scope>NUCLEOTIDE SEQUENCE [LARGE SCALE GENOMIC DNA]</scope>
    <source>
        <strain evidence="2 3">DAOM 194757</strain>
    </source>
</reference>
<evidence type="ECO:0000313" key="2">
    <source>
        <dbReference type="EMBL" id="RIB07960.1"/>
    </source>
</evidence>
<proteinExistence type="predicted"/>